<dbReference type="Gramene" id="Mp4g00600.1">
    <property type="protein sequence ID" value="Mp4g00600.1.cds"/>
    <property type="gene ID" value="Mp4g00600"/>
</dbReference>
<dbReference type="AlphaFoldDB" id="A0A2R6WQK1"/>
<evidence type="ECO:0000313" key="3">
    <source>
        <dbReference type="Proteomes" id="UP000244005"/>
    </source>
</evidence>
<organism evidence="2 3">
    <name type="scientific">Marchantia polymorpha</name>
    <name type="common">Common liverwort</name>
    <name type="synonym">Marchantia aquatica</name>
    <dbReference type="NCBI Taxonomy" id="3197"/>
    <lineage>
        <taxon>Eukaryota</taxon>
        <taxon>Viridiplantae</taxon>
        <taxon>Streptophyta</taxon>
        <taxon>Embryophyta</taxon>
        <taxon>Marchantiophyta</taxon>
        <taxon>Marchantiopsida</taxon>
        <taxon>Marchantiidae</taxon>
        <taxon>Marchantiales</taxon>
        <taxon>Marchantiaceae</taxon>
        <taxon>Marchantia</taxon>
    </lineage>
</organism>
<gene>
    <name evidence="2" type="ORF">MARPO_0066s0081</name>
</gene>
<evidence type="ECO:0000313" key="2">
    <source>
        <dbReference type="EMBL" id="PTQ36128.1"/>
    </source>
</evidence>
<evidence type="ECO:0000256" key="1">
    <source>
        <dbReference type="SAM" id="MobiDB-lite"/>
    </source>
</evidence>
<accession>A0A2R6WQK1</accession>
<reference evidence="3" key="1">
    <citation type="journal article" date="2017" name="Cell">
        <title>Insights into land plant evolution garnered from the Marchantia polymorpha genome.</title>
        <authorList>
            <person name="Bowman J.L."/>
            <person name="Kohchi T."/>
            <person name="Yamato K.T."/>
            <person name="Jenkins J."/>
            <person name="Shu S."/>
            <person name="Ishizaki K."/>
            <person name="Yamaoka S."/>
            <person name="Nishihama R."/>
            <person name="Nakamura Y."/>
            <person name="Berger F."/>
            <person name="Adam C."/>
            <person name="Aki S.S."/>
            <person name="Althoff F."/>
            <person name="Araki T."/>
            <person name="Arteaga-Vazquez M.A."/>
            <person name="Balasubrmanian S."/>
            <person name="Barry K."/>
            <person name="Bauer D."/>
            <person name="Boehm C.R."/>
            <person name="Briginshaw L."/>
            <person name="Caballero-Perez J."/>
            <person name="Catarino B."/>
            <person name="Chen F."/>
            <person name="Chiyoda S."/>
            <person name="Chovatia M."/>
            <person name="Davies K.M."/>
            <person name="Delmans M."/>
            <person name="Demura T."/>
            <person name="Dierschke T."/>
            <person name="Dolan L."/>
            <person name="Dorantes-Acosta A.E."/>
            <person name="Eklund D.M."/>
            <person name="Florent S.N."/>
            <person name="Flores-Sandoval E."/>
            <person name="Fujiyama A."/>
            <person name="Fukuzawa H."/>
            <person name="Galik B."/>
            <person name="Grimanelli D."/>
            <person name="Grimwood J."/>
            <person name="Grossniklaus U."/>
            <person name="Hamada T."/>
            <person name="Haseloff J."/>
            <person name="Hetherington A.J."/>
            <person name="Higo A."/>
            <person name="Hirakawa Y."/>
            <person name="Hundley H.N."/>
            <person name="Ikeda Y."/>
            <person name="Inoue K."/>
            <person name="Inoue S.I."/>
            <person name="Ishida S."/>
            <person name="Jia Q."/>
            <person name="Kakita M."/>
            <person name="Kanazawa T."/>
            <person name="Kawai Y."/>
            <person name="Kawashima T."/>
            <person name="Kennedy M."/>
            <person name="Kinose K."/>
            <person name="Kinoshita T."/>
            <person name="Kohara Y."/>
            <person name="Koide E."/>
            <person name="Komatsu K."/>
            <person name="Kopischke S."/>
            <person name="Kubo M."/>
            <person name="Kyozuka J."/>
            <person name="Lagercrantz U."/>
            <person name="Lin S.S."/>
            <person name="Lindquist E."/>
            <person name="Lipzen A.M."/>
            <person name="Lu C.W."/>
            <person name="De Luna E."/>
            <person name="Martienssen R.A."/>
            <person name="Minamino N."/>
            <person name="Mizutani M."/>
            <person name="Mizutani M."/>
            <person name="Mochizuki N."/>
            <person name="Monte I."/>
            <person name="Mosher R."/>
            <person name="Nagasaki H."/>
            <person name="Nakagami H."/>
            <person name="Naramoto S."/>
            <person name="Nishitani K."/>
            <person name="Ohtani M."/>
            <person name="Okamoto T."/>
            <person name="Okumura M."/>
            <person name="Phillips J."/>
            <person name="Pollak B."/>
            <person name="Reinders A."/>
            <person name="Rovekamp M."/>
            <person name="Sano R."/>
            <person name="Sawa S."/>
            <person name="Schmid M.W."/>
            <person name="Shirakawa M."/>
            <person name="Solano R."/>
            <person name="Spunde A."/>
            <person name="Suetsugu N."/>
            <person name="Sugano S."/>
            <person name="Sugiyama A."/>
            <person name="Sun R."/>
            <person name="Suzuki Y."/>
            <person name="Takenaka M."/>
            <person name="Takezawa D."/>
            <person name="Tomogane H."/>
            <person name="Tsuzuki M."/>
            <person name="Ueda T."/>
            <person name="Umeda M."/>
            <person name="Ward J.M."/>
            <person name="Watanabe Y."/>
            <person name="Yazaki K."/>
            <person name="Yokoyama R."/>
            <person name="Yoshitake Y."/>
            <person name="Yotsui I."/>
            <person name="Zachgo S."/>
            <person name="Schmutz J."/>
        </authorList>
    </citation>
    <scope>NUCLEOTIDE SEQUENCE [LARGE SCALE GENOMIC DNA]</scope>
    <source>
        <strain evidence="3">Tak-1</strain>
    </source>
</reference>
<dbReference type="EMBL" id="KZ772738">
    <property type="protein sequence ID" value="PTQ36128.1"/>
    <property type="molecule type" value="Genomic_DNA"/>
</dbReference>
<feature type="region of interest" description="Disordered" evidence="1">
    <location>
        <begin position="1"/>
        <end position="23"/>
    </location>
</feature>
<proteinExistence type="predicted"/>
<sequence length="61" mass="7164">MESESSIEARSDYIRGPRRRMGPGQFCFRDRGRDVIDIWPEVSKHNEFGFLQEFDSCPHTS</sequence>
<name>A0A2R6WQK1_MARPO</name>
<protein>
    <submittedName>
        <fullName evidence="2">Uncharacterized protein</fullName>
    </submittedName>
</protein>
<dbReference type="Proteomes" id="UP000244005">
    <property type="component" value="Unassembled WGS sequence"/>
</dbReference>
<keyword evidence="3" id="KW-1185">Reference proteome</keyword>